<dbReference type="InterPro" id="IPR013783">
    <property type="entry name" value="Ig-like_fold"/>
</dbReference>
<keyword evidence="2" id="KW-0964">Secreted</keyword>
<evidence type="ECO:0000256" key="3">
    <source>
        <dbReference type="ARBA" id="ARBA00022729"/>
    </source>
</evidence>
<reference evidence="9 10" key="1">
    <citation type="submission" date="2015-02" db="EMBL/GenBank/DDBJ databases">
        <authorList>
            <person name="Ju K.-S."/>
            <person name="Doroghazi J.R."/>
            <person name="Metcalf W."/>
        </authorList>
    </citation>
    <scope>NUCLEOTIDE SEQUENCE [LARGE SCALE GENOMIC DNA]</scope>
    <source>
        <strain evidence="9 10">ATCC 31215</strain>
    </source>
</reference>
<protein>
    <recommendedName>
        <fullName evidence="8">Gram-positive cocci surface proteins LPxTG domain-containing protein</fullName>
    </recommendedName>
</protein>
<dbReference type="NCBIfam" id="TIGR01451">
    <property type="entry name" value="B_ant_repeat"/>
    <property type="match status" value="15"/>
</dbReference>
<organism evidence="9 10">
    <name type="scientific">Streptomyces rubellomurinus (strain ATCC 31215)</name>
    <dbReference type="NCBI Taxonomy" id="359131"/>
    <lineage>
        <taxon>Bacteria</taxon>
        <taxon>Bacillati</taxon>
        <taxon>Actinomycetota</taxon>
        <taxon>Actinomycetes</taxon>
        <taxon>Kitasatosporales</taxon>
        <taxon>Streptomycetaceae</taxon>
        <taxon>Streptomyces</taxon>
    </lineage>
</organism>
<feature type="domain" description="Gram-positive cocci surface proteins LPxTG" evidence="8">
    <location>
        <begin position="2293"/>
        <end position="2326"/>
    </location>
</feature>
<dbReference type="GO" id="GO:0005975">
    <property type="term" value="P:carbohydrate metabolic process"/>
    <property type="evidence" value="ECO:0007669"/>
    <property type="project" value="UniProtKB-ARBA"/>
</dbReference>
<dbReference type="PATRIC" id="fig|359131.3.peg.7748"/>
<evidence type="ECO:0000259" key="8">
    <source>
        <dbReference type="PROSITE" id="PS50847"/>
    </source>
</evidence>
<feature type="region of interest" description="Disordered" evidence="5">
    <location>
        <begin position="723"/>
        <end position="744"/>
    </location>
</feature>
<dbReference type="Pfam" id="PF01345">
    <property type="entry name" value="DUF11"/>
    <property type="match status" value="14"/>
</dbReference>
<feature type="compositionally biased region" description="Polar residues" evidence="5">
    <location>
        <begin position="1869"/>
        <end position="1884"/>
    </location>
</feature>
<gene>
    <name evidence="9" type="ORF">VM95_07460</name>
</gene>
<keyword evidence="3 7" id="KW-0732">Signal</keyword>
<dbReference type="PANTHER" id="PTHR34819:SF3">
    <property type="entry name" value="CELL SURFACE PROTEIN"/>
    <property type="match status" value="1"/>
</dbReference>
<keyword evidence="6" id="KW-0472">Membrane</keyword>
<feature type="region of interest" description="Disordered" evidence="5">
    <location>
        <begin position="1100"/>
        <end position="1122"/>
    </location>
</feature>
<dbReference type="InterPro" id="IPR051172">
    <property type="entry name" value="Chlamydia_OmcB"/>
</dbReference>
<accession>A0A0F2THC3</accession>
<dbReference type="RefSeq" id="WP_045693256.1">
    <property type="nucleotide sequence ID" value="NZ_JZKH01000010.1"/>
</dbReference>
<evidence type="ECO:0000256" key="4">
    <source>
        <dbReference type="ARBA" id="ARBA00023088"/>
    </source>
</evidence>
<feature type="region of interest" description="Disordered" evidence="5">
    <location>
        <begin position="1608"/>
        <end position="1629"/>
    </location>
</feature>
<proteinExistence type="predicted"/>
<feature type="compositionally biased region" description="Pro residues" evidence="5">
    <location>
        <begin position="2274"/>
        <end position="2295"/>
    </location>
</feature>
<sequence>MAPVKSLLGGRFSTAMRGVLALLCLVPQSGLALAAAPPAHAPRSLPAKQRAQVACTPSTGFTNCARFTYSGGDQTFTVPPGVSSVYARVFGAGGAGSPRPYYTGQYGGGGGGYTTGALAVTPGQSLTLTVGQGGQLNSTSSTYGGGGAGGQGFTNGAGASATGGSGGGMSAVWNGASGSNPLLIAGGGGGSSPGADALTPAAGGGGGANGGQDNQPTASGRGGTQTAGGAAATQTSCATAGAGSQYQGGRGASAPQYEGGGGGGGGYYGGGGGACQRGGALDANGMGGGGSGYNRGAGVTNTQTSNGTNSTGNGVGGTSGGRTDAQYVGGSGIGDGGGYSNGGNGQIVIEWVTQVALSVRKSAAPTTYVPGQTLTYTVVVSNAGPAPAVDAAVRDALPSALSGFTWTCAAGSRSSACGAASGTGSIDTTATVAANDSVTYTVTGTVPSSTTGTLSNTATVTRPSATTDPNCGPTCSSTVDTPGRVTTGLSVTKTPDKSPYVPGQPLTYTIVVKNDGPSDAVGASVRDTLPAAIQNFTWTCTAVGGSSCGGAASGTGNINTTVDIPAGGQVSYRLTGTVPPDAVGSLDNRATVTPPSGATDPGCSPDCTSRANPVPPDHQANLVVSKTLLTSPVVPGQPIKWQVEVTNNGPSTARNVVVTDRIPAGVTGASMVNDQDASACSISGGVATCPAVTIPVNGTASWTLSGTLDPNATVTPTNTAVVTGGPDPHASSHTAVASPTSSPSPRANLAVSKVLLTSPVVPGERVQWRVSVTNNGPSRARNVVVTDQVPAGVSGASMVASDGSVCPVSGGVATCPAVEIAVGSSVSWTLSGTLDPNATATPTNTAVVTGGPDPSVTAHTAVASPSTFPSPQAGLTVSKALLTDPVVPGKQIQWRVTVTNNGPSRARNVVVTDQVPAGVSGASMVASDGSVCPVSGGVATCPAVEIAVGSSVSWTLSGTLDPNATVTPANSVTVTGGPDPSASSHMAVASPSNSPSPQANLVVSKVLLTNPVVPGQQVQWQVSVANNGPSRARNVVVTDQVPSGVSSPSMTAQDGTACPISGGTATCPAVEIPAGETRTWTLSGTLDPNATVTPTNTAVVTGGPDPTATAHTAVASPTNSPSPQASLVVSKVLLTDPVVPGQQIEWRVSVTNNGPSRARDVVVTDRVPDGVSAASMTAADGSVCPVTNGTAVCPAIELEVGQTASYTLTGMLVQDATVTPTNTAVVTGGPDPSATAHTAVASPTNSPAPQANLSVSKVLLTNPVVPGETIQWRVSVTNNGPSRARNVIVTDRIPDGVGNAVLQSDADASLCPVANGTAVCPAIELEVGQTASYTLTGTLAPDATVTPTNTAVVTGGPDPSATAHTAVASPTNSPSPQANLSIAKALVTNPVVPGQQIQWRVTVTNRGPSRARNVVVTDTLPALVDGPSMTSDADGSACPISGGTATCPAVEIPAGGSVSYTVTGTLDSTATSTPVNVATVTGGPDPTATAHTAVASPTGSPSPQARLTVSKALLTDPVVPGQLIEWRISVTNNGPSQARNVVVSDRIPDGVVGASLSPDGTKEACPVAGGVATCPGVEIPVGRTVTYTLSGTLAQDATVTPTNTAVVTGGPDPSTPTHTAVASPTGSPSPQARLSLAKVLVTDPVVPGGAIAWRVTVTNNGPSRARDVVVTDRVPDGVSGAAMVSDEDGSACPIGTGVATCPAIELEVGQSASYTLSGTLDADATVTPTNTAVVTGGPDPSASSHTAVASPSNSPSPQANLVVSKVLLTNPVVPGEQIRWQVSVTNNGPSRARDVVVTDRVPAGVSNVSMVSDADGTACPISGGTATCPAVEIPAGETRTWTLSGTLDPNATVTPTNTAVVTGGPDPSTPTHTAVASPSNSPSPQARLTVSKVLLTDPVVPGEQIRWRVTVTNRGPARARDVVVVDHVPAGVSNASMAADDGTACPVVGGVATCPAVEIAVGASMTWTLSGTLDAGATVTPTNTATVTGGPDPSDPTRTAVASPSASPSPQARLTVAKVLLTSPVVAGQQIRWRVTVTNDGPSLARNVVVTDRVPAGVGGASMASDADGTPCPVADGVATCPAVEIPVGTTASWTLSGTLDPDATAVPVNTAVVTGGPDPAATAHTAVATPTEPITVRHDLLLTKQASPAHPKAGDTVTYTVTATNRAGGTYLGAVVTDDLSGVLDGASYGADARASSGRTAYSAPRLTWTLDVRPGATETLTYTVTVRPDAGGKTLVNRLTADGSNCSGGEAARRAADGTCSTSTTVRSATPSPSPSPSPTPGPGPTPKPPLPPTGSRNPVPALLITVLFLVLGGSLIAVRRSRR</sequence>
<keyword evidence="4" id="KW-0572">Peptidoglycan-anchor</keyword>
<feature type="chain" id="PRO_5002459589" description="Gram-positive cocci surface proteins LPxTG domain-containing protein" evidence="7">
    <location>
        <begin position="35"/>
        <end position="2326"/>
    </location>
</feature>
<feature type="region of interest" description="Disordered" evidence="5">
    <location>
        <begin position="1862"/>
        <end position="1884"/>
    </location>
</feature>
<name>A0A0F2THC3_STRR3</name>
<evidence type="ECO:0000313" key="9">
    <source>
        <dbReference type="EMBL" id="KJS62628.1"/>
    </source>
</evidence>
<feature type="compositionally biased region" description="Low complexity" evidence="5">
    <location>
        <begin position="2263"/>
        <end position="2273"/>
    </location>
</feature>
<dbReference type="InterPro" id="IPR057687">
    <property type="entry name" value="DUF7927"/>
</dbReference>
<feature type="compositionally biased region" description="Polar residues" evidence="5">
    <location>
        <begin position="1495"/>
        <end position="1504"/>
    </location>
</feature>
<feature type="signal peptide" evidence="7">
    <location>
        <begin position="1"/>
        <end position="34"/>
    </location>
</feature>
<feature type="region of interest" description="Disordered" evidence="5">
    <location>
        <begin position="184"/>
        <end position="229"/>
    </location>
</feature>
<keyword evidence="10" id="KW-1185">Reference proteome</keyword>
<evidence type="ECO:0000256" key="7">
    <source>
        <dbReference type="SAM" id="SignalP"/>
    </source>
</evidence>
<feature type="compositionally biased region" description="Low complexity" evidence="5">
    <location>
        <begin position="296"/>
        <end position="312"/>
    </location>
</feature>
<dbReference type="InterPro" id="IPR001434">
    <property type="entry name" value="OmcB-like_DUF11"/>
</dbReference>
<dbReference type="Pfam" id="PF25549">
    <property type="entry name" value="DUF7927"/>
    <property type="match status" value="1"/>
</dbReference>
<dbReference type="OrthoDB" id="5024153at2"/>
<evidence type="ECO:0000256" key="1">
    <source>
        <dbReference type="ARBA" id="ARBA00022512"/>
    </source>
</evidence>
<evidence type="ECO:0000256" key="2">
    <source>
        <dbReference type="ARBA" id="ARBA00022525"/>
    </source>
</evidence>
<feature type="region of interest" description="Disordered" evidence="5">
    <location>
        <begin position="1980"/>
        <end position="2009"/>
    </location>
</feature>
<keyword evidence="1" id="KW-0134">Cell wall</keyword>
<feature type="compositionally biased region" description="Polar residues" evidence="5">
    <location>
        <begin position="1615"/>
        <end position="1629"/>
    </location>
</feature>
<evidence type="ECO:0000313" key="10">
    <source>
        <dbReference type="Proteomes" id="UP000033699"/>
    </source>
</evidence>
<feature type="region of interest" description="Disordered" evidence="5">
    <location>
        <begin position="1484"/>
        <end position="1504"/>
    </location>
</feature>
<dbReference type="EMBL" id="JZKH01000010">
    <property type="protein sequence ID" value="KJS62628.1"/>
    <property type="molecule type" value="Genomic_DNA"/>
</dbReference>
<dbReference type="Gene3D" id="2.60.40.10">
    <property type="entry name" value="Immunoglobulins"/>
    <property type="match status" value="5"/>
</dbReference>
<feature type="region of interest" description="Disordered" evidence="5">
    <location>
        <begin position="2245"/>
        <end position="2301"/>
    </location>
</feature>
<keyword evidence="6" id="KW-1133">Transmembrane helix</keyword>
<feature type="transmembrane region" description="Helical" evidence="6">
    <location>
        <begin position="2302"/>
        <end position="2321"/>
    </location>
</feature>
<feature type="region of interest" description="Disordered" evidence="5">
    <location>
        <begin position="976"/>
        <end position="996"/>
    </location>
</feature>
<dbReference type="Proteomes" id="UP000033699">
    <property type="component" value="Unassembled WGS sequence"/>
</dbReference>
<feature type="region of interest" description="Disordered" evidence="5">
    <location>
        <begin position="1734"/>
        <end position="1756"/>
    </location>
</feature>
<dbReference type="InterPro" id="IPR019931">
    <property type="entry name" value="LPXTG_anchor"/>
</dbReference>
<evidence type="ECO:0000256" key="6">
    <source>
        <dbReference type="SAM" id="Phobius"/>
    </source>
</evidence>
<dbReference type="PANTHER" id="PTHR34819">
    <property type="entry name" value="LARGE CYSTEINE-RICH PERIPLASMIC PROTEIN OMCB"/>
    <property type="match status" value="1"/>
</dbReference>
<dbReference type="PROSITE" id="PS50847">
    <property type="entry name" value="GRAM_POS_ANCHORING"/>
    <property type="match status" value="1"/>
</dbReference>
<keyword evidence="6" id="KW-0812">Transmembrane</keyword>
<evidence type="ECO:0000256" key="5">
    <source>
        <dbReference type="SAM" id="MobiDB-lite"/>
    </source>
</evidence>
<comment type="caution">
    <text evidence="9">The sequence shown here is derived from an EMBL/GenBank/DDBJ whole genome shotgun (WGS) entry which is preliminary data.</text>
</comment>
<dbReference type="InterPro" id="IPR047589">
    <property type="entry name" value="DUF11_rpt"/>
</dbReference>
<feature type="region of interest" description="Disordered" evidence="5">
    <location>
        <begin position="296"/>
        <end position="329"/>
    </location>
</feature>